<dbReference type="STRING" id="453591.Igni_0485"/>
<protein>
    <recommendedName>
        <fullName evidence="1">tRNAHis guanylyltransferase catalytic domain-containing protein</fullName>
    </recommendedName>
</protein>
<dbReference type="BRENDA" id="2.7.7.79">
    <property type="organism ID" value="11768"/>
</dbReference>
<dbReference type="KEGG" id="iho:Igni_0485"/>
<dbReference type="OrthoDB" id="24661at2157"/>
<dbReference type="Gene3D" id="3.30.70.3000">
    <property type="match status" value="1"/>
</dbReference>
<dbReference type="PANTHER" id="PTHR12729">
    <property type="entry name" value="TRNA(HIS) GUANYLYLTRANSFERASE-RELATED"/>
    <property type="match status" value="1"/>
</dbReference>
<name>A8A9R6_IGNH4</name>
<dbReference type="HOGENOM" id="CLU_1631629_0_0_2"/>
<proteinExistence type="predicted"/>
<accession>A8A9R6</accession>
<evidence type="ECO:0000313" key="3">
    <source>
        <dbReference type="Proteomes" id="UP000000262"/>
    </source>
</evidence>
<dbReference type="InterPro" id="IPR024956">
    <property type="entry name" value="tRNAHis_GuaTrfase_cat"/>
</dbReference>
<keyword evidence="3" id="KW-1185">Reference proteome</keyword>
<evidence type="ECO:0000259" key="1">
    <source>
        <dbReference type="Pfam" id="PF04446"/>
    </source>
</evidence>
<dbReference type="GO" id="GO:0008193">
    <property type="term" value="F:tRNA guanylyltransferase activity"/>
    <property type="evidence" value="ECO:0007669"/>
    <property type="project" value="InterPro"/>
</dbReference>
<feature type="domain" description="tRNAHis guanylyltransferase catalytic" evidence="1">
    <location>
        <begin position="6"/>
        <end position="104"/>
    </location>
</feature>
<dbReference type="Proteomes" id="UP000000262">
    <property type="component" value="Chromosome"/>
</dbReference>
<dbReference type="PANTHER" id="PTHR12729:SF6">
    <property type="entry name" value="TRNA(HIS) GUANYLYLTRANSFERASE-RELATED"/>
    <property type="match status" value="1"/>
</dbReference>
<dbReference type="InterPro" id="IPR007537">
    <property type="entry name" value="tRNAHis_GuaTrfase_Thg1"/>
</dbReference>
<dbReference type="Pfam" id="PF04446">
    <property type="entry name" value="Thg1"/>
    <property type="match status" value="1"/>
</dbReference>
<sequence>MRVEGPVIVRMDGVSFGKYSKLLGKHRDERLHNALVSSAKELVEYYSCDSAYVSSDEVSVYCKLPPFGGRVEKLVSVFSSFLGSHFSVKVSPLPPGWFDGRVVLAGDWKAYVMWRLKVTVCNYASSVARKPCSQALKEVRLPPEAFGTLLERVEVLKKGYTR</sequence>
<organism evidence="2 3">
    <name type="scientific">Ignicoccus hospitalis (strain KIN4/I / DSM 18386 / JCM 14125)</name>
    <dbReference type="NCBI Taxonomy" id="453591"/>
    <lineage>
        <taxon>Archaea</taxon>
        <taxon>Thermoproteota</taxon>
        <taxon>Thermoprotei</taxon>
        <taxon>Desulfurococcales</taxon>
        <taxon>Desulfurococcaceae</taxon>
        <taxon>Ignicoccus</taxon>
    </lineage>
</organism>
<dbReference type="GO" id="GO:0006400">
    <property type="term" value="P:tRNA modification"/>
    <property type="evidence" value="ECO:0007669"/>
    <property type="project" value="InterPro"/>
</dbReference>
<dbReference type="GO" id="GO:0000287">
    <property type="term" value="F:magnesium ion binding"/>
    <property type="evidence" value="ECO:0007669"/>
    <property type="project" value="InterPro"/>
</dbReference>
<evidence type="ECO:0000313" key="2">
    <source>
        <dbReference type="EMBL" id="ABU81668.1"/>
    </source>
</evidence>
<dbReference type="eggNOG" id="arCOG03218">
    <property type="taxonomic scope" value="Archaea"/>
</dbReference>
<dbReference type="AlphaFoldDB" id="A8A9R6"/>
<dbReference type="InterPro" id="IPR038469">
    <property type="entry name" value="tRNAHis_GuaTrfase_Thg1_sf"/>
</dbReference>
<dbReference type="EMBL" id="CP000816">
    <property type="protein sequence ID" value="ABU81668.1"/>
    <property type="molecule type" value="Genomic_DNA"/>
</dbReference>
<dbReference type="PhylomeDB" id="A8A9R6"/>
<reference evidence="2 3" key="1">
    <citation type="journal article" date="2008" name="Genome Biol.">
        <title>A genomic analysis of the archaeal system Ignicoccus hospitalis-Nanoarchaeum equitans.</title>
        <authorList>
            <person name="Podar M."/>
            <person name="Anderson I."/>
            <person name="Makarova K.S."/>
            <person name="Elkins J.G."/>
            <person name="Ivanova N."/>
            <person name="Wall M.A."/>
            <person name="Lykidis A."/>
            <person name="Mavromatis K."/>
            <person name="Sun H."/>
            <person name="Hudson M.E."/>
            <person name="Chen W."/>
            <person name="Deciu C."/>
            <person name="Hutchison D."/>
            <person name="Eads J.R."/>
            <person name="Anderson A."/>
            <person name="Fernandes F."/>
            <person name="Szeto E."/>
            <person name="Lapidus A."/>
            <person name="Kyrpides N.C."/>
            <person name="Saier M.H.Jr."/>
            <person name="Richardson P.M."/>
            <person name="Rachel R."/>
            <person name="Huber H."/>
            <person name="Eisen J.A."/>
            <person name="Koonin E.V."/>
            <person name="Keller M."/>
            <person name="Stetter K.O."/>
        </authorList>
    </citation>
    <scope>NUCLEOTIDE SEQUENCE [LARGE SCALE GENOMIC DNA]</scope>
    <source>
        <strain evidence="3">KIN4/I / DSM 18386 / JCM 14125</strain>
    </source>
</reference>
<dbReference type="SMR" id="A8A9R6"/>
<gene>
    <name evidence="2" type="ordered locus">Igni_0485</name>
</gene>